<evidence type="ECO:0000259" key="1">
    <source>
        <dbReference type="Pfam" id="PF21632"/>
    </source>
</evidence>
<dbReference type="EMBL" id="KL410242">
    <property type="protein sequence ID" value="KFQ94932.1"/>
    <property type="molecule type" value="Genomic_DNA"/>
</dbReference>
<name>A0A091UWW2_NIPNI</name>
<organism evidence="2 3">
    <name type="scientific">Nipponia nippon</name>
    <name type="common">Crested ibis</name>
    <name type="synonym">Ibis nippon</name>
    <dbReference type="NCBI Taxonomy" id="128390"/>
    <lineage>
        <taxon>Eukaryota</taxon>
        <taxon>Metazoa</taxon>
        <taxon>Chordata</taxon>
        <taxon>Craniata</taxon>
        <taxon>Vertebrata</taxon>
        <taxon>Euteleostomi</taxon>
        <taxon>Archelosauria</taxon>
        <taxon>Archosauria</taxon>
        <taxon>Dinosauria</taxon>
        <taxon>Saurischia</taxon>
        <taxon>Theropoda</taxon>
        <taxon>Coelurosauria</taxon>
        <taxon>Aves</taxon>
        <taxon>Neognathae</taxon>
        <taxon>Neoaves</taxon>
        <taxon>Aequornithes</taxon>
        <taxon>Pelecaniformes</taxon>
        <taxon>Threskiornithidae</taxon>
        <taxon>Nipponia</taxon>
    </lineage>
</organism>
<dbReference type="Pfam" id="PF21632">
    <property type="entry name" value="MOV-10_N"/>
    <property type="match status" value="1"/>
</dbReference>
<dbReference type="InterPro" id="IPR049075">
    <property type="entry name" value="MOV-10_N"/>
</dbReference>
<reference evidence="2 3" key="1">
    <citation type="submission" date="2014-04" db="EMBL/GenBank/DDBJ databases">
        <title>Genome evolution of avian class.</title>
        <authorList>
            <person name="Zhang G."/>
            <person name="Li C."/>
        </authorList>
    </citation>
    <scope>NUCLEOTIDE SEQUENCE [LARGE SCALE GENOMIC DNA]</scope>
    <source>
        <strain evidence="2">BGI_Y956</strain>
    </source>
</reference>
<keyword evidence="2" id="KW-0347">Helicase</keyword>
<protein>
    <submittedName>
        <fullName evidence="2">Putative helicase MOV-10</fullName>
    </submittedName>
</protein>
<proteinExistence type="predicted"/>
<accession>A0A091UWW2</accession>
<keyword evidence="2" id="KW-0378">Hydrolase</keyword>
<feature type="domain" description="Helicase MOV-10 N-terminal" evidence="1">
    <location>
        <begin position="10"/>
        <end position="45"/>
    </location>
</feature>
<dbReference type="Proteomes" id="UP000053283">
    <property type="component" value="Unassembled WGS sequence"/>
</dbReference>
<dbReference type="GO" id="GO:0004386">
    <property type="term" value="F:helicase activity"/>
    <property type="evidence" value="ECO:0007669"/>
    <property type="project" value="UniProtKB-KW"/>
</dbReference>
<gene>
    <name evidence="2" type="ORF">Y956_09018</name>
</gene>
<sequence length="45" mass="5529">MPRLSVAEARRWGDQFVQFLRDTGREQENQRETLRSIYDQEFRGR</sequence>
<dbReference type="AlphaFoldDB" id="A0A091UWW2"/>
<keyword evidence="2" id="KW-0547">Nucleotide-binding</keyword>
<keyword evidence="3" id="KW-1185">Reference proteome</keyword>
<evidence type="ECO:0000313" key="2">
    <source>
        <dbReference type="EMBL" id="KFQ94932.1"/>
    </source>
</evidence>
<evidence type="ECO:0000313" key="3">
    <source>
        <dbReference type="Proteomes" id="UP000053283"/>
    </source>
</evidence>
<keyword evidence="2" id="KW-0067">ATP-binding</keyword>